<comment type="caution">
    <text evidence="14">The sequence shown here is derived from an EMBL/GenBank/DDBJ whole genome shotgun (WGS) entry which is preliminary data.</text>
</comment>
<feature type="transmembrane region" description="Helical" evidence="11">
    <location>
        <begin position="20"/>
        <end position="39"/>
    </location>
</feature>
<evidence type="ECO:0000256" key="3">
    <source>
        <dbReference type="ARBA" id="ARBA00012438"/>
    </source>
</evidence>
<dbReference type="InterPro" id="IPR050428">
    <property type="entry name" value="TCS_sensor_his_kinase"/>
</dbReference>
<dbReference type="STRING" id="1219032.GCA_001515545_02787"/>
<feature type="domain" description="HAMP" evidence="13">
    <location>
        <begin position="207"/>
        <end position="258"/>
    </location>
</feature>
<dbReference type="GO" id="GO:0005886">
    <property type="term" value="C:plasma membrane"/>
    <property type="evidence" value="ECO:0007669"/>
    <property type="project" value="TreeGrafter"/>
</dbReference>
<evidence type="ECO:0000259" key="13">
    <source>
        <dbReference type="PROSITE" id="PS50885"/>
    </source>
</evidence>
<dbReference type="AlphaFoldDB" id="A0A2A7UTY7"/>
<dbReference type="InterPro" id="IPR003594">
    <property type="entry name" value="HATPase_dom"/>
</dbReference>
<dbReference type="PROSITE" id="PS50109">
    <property type="entry name" value="HIS_KIN"/>
    <property type="match status" value="1"/>
</dbReference>
<keyword evidence="14" id="KW-0547">Nucleotide-binding</keyword>
<comment type="subcellular location">
    <subcellularLocation>
        <location evidence="2">Membrane</location>
    </subcellularLocation>
</comment>
<evidence type="ECO:0000256" key="5">
    <source>
        <dbReference type="ARBA" id="ARBA00022679"/>
    </source>
</evidence>
<keyword evidence="4" id="KW-0597">Phosphoprotein</keyword>
<gene>
    <name evidence="14" type="ORF">CRM82_09060</name>
</gene>
<evidence type="ECO:0000256" key="6">
    <source>
        <dbReference type="ARBA" id="ARBA00022692"/>
    </source>
</evidence>
<comment type="catalytic activity">
    <reaction evidence="1">
        <text>ATP + protein L-histidine = ADP + protein N-phospho-L-histidine.</text>
        <dbReference type="EC" id="2.7.13.3"/>
    </reaction>
</comment>
<keyword evidence="5" id="KW-0808">Transferase</keyword>
<sequence>MNAAHAALRWLQHGSLRLRLLLGTLVWLVLAVAVAGWGLRGLFQEHVHQQLQDQLVRQLNQLSAAVNMQGHEVRVTAMTDDVRLDTPLSGLYWQVDTWAPSEGQFHTVARSRSLWDQALPLPADPGFPGTRRLGHAVLDLQDAQGHALLAVSRPLQLPDADAPLLRLTVAADQALLAEPLQRFTTMLLVALGLLAVGLLLAVAVQLHLALRPLQRLRQQLASVRAGQTAQLQGPVPHELQPLVAEFNHVLAANADIVQRARTQAGNLAHAVHTPLNILGNAAAHDATPLGQLVREQVSSASRQVDHHLARARAATAIRATGLRTPVLEPLQALLRTMRRLHAGREVHFHLASDVQQLEPLAFRGEEQDFFEMLGNLLDNAGKWASSRVELSVQALPGPPGQGGQLCLLVDDDGPGIPDPAQRNRIFGHGERLDEQRPGTGLGLDIVRELAHTYGGSIEAHPSPLGGLQMRLCLPAAPAA</sequence>
<evidence type="ECO:0000256" key="10">
    <source>
        <dbReference type="ARBA" id="ARBA00023136"/>
    </source>
</evidence>
<evidence type="ECO:0000313" key="15">
    <source>
        <dbReference type="Proteomes" id="UP000220246"/>
    </source>
</evidence>
<protein>
    <recommendedName>
        <fullName evidence="3">histidine kinase</fullName>
        <ecNumber evidence="3">2.7.13.3</ecNumber>
    </recommendedName>
</protein>
<proteinExistence type="predicted"/>
<feature type="domain" description="Histidine kinase" evidence="12">
    <location>
        <begin position="266"/>
        <end position="477"/>
    </location>
</feature>
<keyword evidence="6 11" id="KW-0812">Transmembrane</keyword>
<dbReference type="InterPro" id="IPR003660">
    <property type="entry name" value="HAMP_dom"/>
</dbReference>
<dbReference type="InterPro" id="IPR004358">
    <property type="entry name" value="Sig_transdc_His_kin-like_C"/>
</dbReference>
<reference evidence="15" key="1">
    <citation type="submission" date="2017-09" db="EMBL/GenBank/DDBJ databases">
        <title>FDA dAtabase for Regulatory Grade micrObial Sequences (FDA-ARGOS): Supporting development and validation of Infectious Disease Dx tests.</title>
        <authorList>
            <person name="Minogue T."/>
            <person name="Wolcott M."/>
            <person name="Wasieloski L."/>
            <person name="Aguilar W."/>
            <person name="Moore D."/>
            <person name="Tallon L."/>
            <person name="Sadzewicz L."/>
            <person name="Ott S."/>
            <person name="Zhao X."/>
            <person name="Nagaraj S."/>
            <person name="Vavikolanu K."/>
            <person name="Aluvathingal J."/>
            <person name="Nadendla S."/>
            <person name="Sichtig H."/>
        </authorList>
    </citation>
    <scope>NUCLEOTIDE SEQUENCE [LARGE SCALE GENOMIC DNA]</scope>
    <source>
        <strain evidence="15">FDAARGOS_394</strain>
    </source>
</reference>
<dbReference type="EMBL" id="PDEA01000001">
    <property type="protein sequence ID" value="PEH88732.1"/>
    <property type="molecule type" value="Genomic_DNA"/>
</dbReference>
<dbReference type="GO" id="GO:0005524">
    <property type="term" value="F:ATP binding"/>
    <property type="evidence" value="ECO:0007669"/>
    <property type="project" value="UniProtKB-KW"/>
</dbReference>
<dbReference type="PANTHER" id="PTHR45436">
    <property type="entry name" value="SENSOR HISTIDINE KINASE YKOH"/>
    <property type="match status" value="1"/>
</dbReference>
<dbReference type="Gene3D" id="3.30.565.10">
    <property type="entry name" value="Histidine kinase-like ATPase, C-terminal domain"/>
    <property type="match status" value="1"/>
</dbReference>
<dbReference type="InterPro" id="IPR036890">
    <property type="entry name" value="HATPase_C_sf"/>
</dbReference>
<evidence type="ECO:0000256" key="11">
    <source>
        <dbReference type="SAM" id="Phobius"/>
    </source>
</evidence>
<feature type="transmembrane region" description="Helical" evidence="11">
    <location>
        <begin position="186"/>
        <end position="210"/>
    </location>
</feature>
<accession>A0A2A7UTY7</accession>
<dbReference type="EC" id="2.7.13.3" evidence="3"/>
<keyword evidence="15" id="KW-1185">Reference proteome</keyword>
<evidence type="ECO:0000256" key="7">
    <source>
        <dbReference type="ARBA" id="ARBA00022777"/>
    </source>
</evidence>
<keyword evidence="10 11" id="KW-0472">Membrane</keyword>
<organism evidence="14 15">
    <name type="scientific">Comamonas terrigena</name>
    <dbReference type="NCBI Taxonomy" id="32013"/>
    <lineage>
        <taxon>Bacteria</taxon>
        <taxon>Pseudomonadati</taxon>
        <taxon>Pseudomonadota</taxon>
        <taxon>Betaproteobacteria</taxon>
        <taxon>Burkholderiales</taxon>
        <taxon>Comamonadaceae</taxon>
        <taxon>Comamonas</taxon>
    </lineage>
</organism>
<keyword evidence="8 11" id="KW-1133">Transmembrane helix</keyword>
<evidence type="ECO:0000256" key="2">
    <source>
        <dbReference type="ARBA" id="ARBA00004370"/>
    </source>
</evidence>
<dbReference type="PANTHER" id="PTHR45436:SF5">
    <property type="entry name" value="SENSOR HISTIDINE KINASE TRCS"/>
    <property type="match status" value="1"/>
</dbReference>
<dbReference type="SMART" id="SM00387">
    <property type="entry name" value="HATPase_c"/>
    <property type="match status" value="1"/>
</dbReference>
<evidence type="ECO:0000256" key="4">
    <source>
        <dbReference type="ARBA" id="ARBA00022553"/>
    </source>
</evidence>
<evidence type="ECO:0000256" key="1">
    <source>
        <dbReference type="ARBA" id="ARBA00000085"/>
    </source>
</evidence>
<keyword evidence="14" id="KW-0067">ATP-binding</keyword>
<dbReference type="Pfam" id="PF02518">
    <property type="entry name" value="HATPase_c"/>
    <property type="match status" value="1"/>
</dbReference>
<dbReference type="RefSeq" id="WP_098066093.1">
    <property type="nucleotide sequence ID" value="NZ_PDEA01000001.1"/>
</dbReference>
<dbReference type="PRINTS" id="PR00344">
    <property type="entry name" value="BCTRLSENSOR"/>
</dbReference>
<keyword evidence="9" id="KW-0902">Two-component regulatory system</keyword>
<keyword evidence="7" id="KW-0418">Kinase</keyword>
<evidence type="ECO:0000313" key="14">
    <source>
        <dbReference type="EMBL" id="PEH88732.1"/>
    </source>
</evidence>
<dbReference type="GO" id="GO:0004673">
    <property type="term" value="F:protein histidine kinase activity"/>
    <property type="evidence" value="ECO:0007669"/>
    <property type="project" value="UniProtKB-EC"/>
</dbReference>
<dbReference type="SUPFAM" id="SSF55874">
    <property type="entry name" value="ATPase domain of HSP90 chaperone/DNA topoisomerase II/histidine kinase"/>
    <property type="match status" value="1"/>
</dbReference>
<dbReference type="GO" id="GO:0000160">
    <property type="term" value="P:phosphorelay signal transduction system"/>
    <property type="evidence" value="ECO:0007669"/>
    <property type="project" value="UniProtKB-KW"/>
</dbReference>
<name>A0A2A7UTY7_COMTR</name>
<evidence type="ECO:0000256" key="8">
    <source>
        <dbReference type="ARBA" id="ARBA00022989"/>
    </source>
</evidence>
<evidence type="ECO:0000259" key="12">
    <source>
        <dbReference type="PROSITE" id="PS50109"/>
    </source>
</evidence>
<dbReference type="InterPro" id="IPR005467">
    <property type="entry name" value="His_kinase_dom"/>
</dbReference>
<dbReference type="Proteomes" id="UP000220246">
    <property type="component" value="Unassembled WGS sequence"/>
</dbReference>
<evidence type="ECO:0000256" key="9">
    <source>
        <dbReference type="ARBA" id="ARBA00023012"/>
    </source>
</evidence>
<dbReference type="PROSITE" id="PS50885">
    <property type="entry name" value="HAMP"/>
    <property type="match status" value="1"/>
</dbReference>